<proteinExistence type="predicted"/>
<dbReference type="Gene3D" id="3.40.50.2000">
    <property type="entry name" value="Glycogen Phosphorylase B"/>
    <property type="match status" value="1"/>
</dbReference>
<sequence>MKEIICLSPSRWSTFPSRTQQLMARLTGAKLLFFEPPGHRQVSSGRKVRPGITVYTLPPILDVDERHRLLFQRGCHKQARFILRQMEHHRIREPLFWCGTPEGVHFLELIPHRGVVYDCARDWSDLPPRWESDMALAADVVFAASQQLVEHLAPCNDNIALLPNGVNFPMFTRPPTERPQELVHLPGPILGYVGTIWSDLDLTPALYAARALPSATLVFLGRRMANPTADALEHMPNVRFLGPRTPVEVPDYLSCFDVCMNFLRLNDPENDILSPRIYEYLASGAPIVSMLCMDQVEPYPDVIYSAHTPERFGQLCAVALRETGSWARTRRREHAAQAAWSLRSEQALRILSAIGLY</sequence>
<dbReference type="RefSeq" id="WP_349139066.1">
    <property type="nucleotide sequence ID" value="NZ_JBBMFT010000001.1"/>
</dbReference>
<organism evidence="1 2">
    <name type="scientific">Flavonifractor hominis</name>
    <dbReference type="NCBI Taxonomy" id="3133178"/>
    <lineage>
        <taxon>Bacteria</taxon>
        <taxon>Bacillati</taxon>
        <taxon>Bacillota</taxon>
        <taxon>Clostridia</taxon>
        <taxon>Eubacteriales</taxon>
        <taxon>Oscillospiraceae</taxon>
        <taxon>Flavonifractor</taxon>
    </lineage>
</organism>
<evidence type="ECO:0000313" key="2">
    <source>
        <dbReference type="Proteomes" id="UP001440599"/>
    </source>
</evidence>
<protein>
    <recommendedName>
        <fullName evidence="3">Glycosyltransferase family 1 protein</fullName>
    </recommendedName>
</protein>
<name>A0ABV1EN72_9FIRM</name>
<dbReference type="SUPFAM" id="SSF53756">
    <property type="entry name" value="UDP-Glycosyltransferase/glycogen phosphorylase"/>
    <property type="match status" value="1"/>
</dbReference>
<keyword evidence="2" id="KW-1185">Reference proteome</keyword>
<gene>
    <name evidence="1" type="ORF">WMO45_02440</name>
</gene>
<evidence type="ECO:0008006" key="3">
    <source>
        <dbReference type="Google" id="ProtNLM"/>
    </source>
</evidence>
<reference evidence="1 2" key="1">
    <citation type="submission" date="2024-03" db="EMBL/GenBank/DDBJ databases">
        <title>Human intestinal bacterial collection.</title>
        <authorList>
            <person name="Pauvert C."/>
            <person name="Hitch T.C.A."/>
            <person name="Clavel T."/>
        </authorList>
    </citation>
    <scope>NUCLEOTIDE SEQUENCE [LARGE SCALE GENOMIC DNA]</scope>
    <source>
        <strain evidence="1 2">CLA-AP-H34</strain>
    </source>
</reference>
<dbReference type="EMBL" id="JBBMFT010000001">
    <property type="protein sequence ID" value="MEQ2455367.1"/>
    <property type="molecule type" value="Genomic_DNA"/>
</dbReference>
<dbReference type="Proteomes" id="UP001440599">
    <property type="component" value="Unassembled WGS sequence"/>
</dbReference>
<accession>A0ABV1EN72</accession>
<evidence type="ECO:0000313" key="1">
    <source>
        <dbReference type="EMBL" id="MEQ2455367.1"/>
    </source>
</evidence>
<comment type="caution">
    <text evidence="1">The sequence shown here is derived from an EMBL/GenBank/DDBJ whole genome shotgun (WGS) entry which is preliminary data.</text>
</comment>